<dbReference type="PANTHER" id="PTHR35690">
    <property type="entry name" value="OS01G0363500 PROTEIN"/>
    <property type="match status" value="1"/>
</dbReference>
<proteinExistence type="predicted"/>
<name>A0AAD2FSN3_9STRA</name>
<dbReference type="EMBL" id="CAKOGP040001781">
    <property type="protein sequence ID" value="CAJ1951396.1"/>
    <property type="molecule type" value="Genomic_DNA"/>
</dbReference>
<comment type="caution">
    <text evidence="1">The sequence shown here is derived from an EMBL/GenBank/DDBJ whole genome shotgun (WGS) entry which is preliminary data.</text>
</comment>
<evidence type="ECO:0000313" key="1">
    <source>
        <dbReference type="EMBL" id="CAJ1951396.1"/>
    </source>
</evidence>
<keyword evidence="2" id="KW-1185">Reference proteome</keyword>
<accession>A0AAD2FSN3</accession>
<gene>
    <name evidence="1" type="ORF">CYCCA115_LOCUS13052</name>
</gene>
<evidence type="ECO:0000313" key="2">
    <source>
        <dbReference type="Proteomes" id="UP001295423"/>
    </source>
</evidence>
<protein>
    <recommendedName>
        <fullName evidence="3">Plastid lipid-associated protein/fibrillin conserved domain-containing protein</fullName>
    </recommendedName>
</protein>
<reference evidence="1" key="1">
    <citation type="submission" date="2023-08" db="EMBL/GenBank/DDBJ databases">
        <authorList>
            <person name="Audoor S."/>
            <person name="Bilcke G."/>
        </authorList>
    </citation>
    <scope>NUCLEOTIDE SEQUENCE</scope>
</reference>
<dbReference type="PANTHER" id="PTHR35690:SF1">
    <property type="entry name" value="OS01G0363500 PROTEIN"/>
    <property type="match status" value="1"/>
</dbReference>
<sequence length="218" mass="23688">MSAVEADTDSQISKAKSILYSAADTKAEDSDAVVGALLDLEKLMRIKNKEDDQQMQKTFEALSGNGGGSWRLIFTTGTVNTQERTGRINYFPIKATQSFNAAEDPWLIENGLYAGEFPLVKFKGDFTWMASQKSGVTKVEFDFSSIKLFNTWDIKLGSGEAASLGAKSGLGSEGNVQLEKKGKRAFFNWISADEKIATARGGGGGLALWKRVDYEGGK</sequence>
<evidence type="ECO:0008006" key="3">
    <source>
        <dbReference type="Google" id="ProtNLM"/>
    </source>
</evidence>
<dbReference type="Proteomes" id="UP001295423">
    <property type="component" value="Unassembled WGS sequence"/>
</dbReference>
<dbReference type="AlphaFoldDB" id="A0AAD2FSN3"/>
<organism evidence="1 2">
    <name type="scientific">Cylindrotheca closterium</name>
    <dbReference type="NCBI Taxonomy" id="2856"/>
    <lineage>
        <taxon>Eukaryota</taxon>
        <taxon>Sar</taxon>
        <taxon>Stramenopiles</taxon>
        <taxon>Ochrophyta</taxon>
        <taxon>Bacillariophyta</taxon>
        <taxon>Bacillariophyceae</taxon>
        <taxon>Bacillariophycidae</taxon>
        <taxon>Bacillariales</taxon>
        <taxon>Bacillariaceae</taxon>
        <taxon>Cylindrotheca</taxon>
    </lineage>
</organism>